<dbReference type="EMBL" id="JAAAPO010000005">
    <property type="protein sequence ID" value="NBC37384.1"/>
    <property type="molecule type" value="Genomic_DNA"/>
</dbReference>
<gene>
    <name evidence="1" type="ORF">GTZ99_12565</name>
</gene>
<dbReference type="RefSeq" id="WP_161719416.1">
    <property type="nucleotide sequence ID" value="NZ_JAAAPO010000005.1"/>
</dbReference>
<evidence type="ECO:0000313" key="1">
    <source>
        <dbReference type="EMBL" id="NBC37384.1"/>
    </source>
</evidence>
<dbReference type="Proteomes" id="UP000753724">
    <property type="component" value="Unassembled WGS sequence"/>
</dbReference>
<protein>
    <submittedName>
        <fullName evidence="1">Uncharacterized protein</fullName>
    </submittedName>
</protein>
<keyword evidence="2" id="KW-1185">Reference proteome</keyword>
<accession>A0ABW9XFV9</accession>
<reference evidence="2" key="1">
    <citation type="submission" date="2020-01" db="EMBL/GenBank/DDBJ databases">
        <title>Sphingomonas sp. strain CSW-10.</title>
        <authorList>
            <person name="Chen W.-M."/>
        </authorList>
    </citation>
    <scope>NUCLEOTIDE SEQUENCE [LARGE SCALE GENOMIC DNA]</scope>
    <source>
        <strain evidence="2">FSY-8</strain>
    </source>
</reference>
<comment type="caution">
    <text evidence="1">The sequence shown here is derived from an EMBL/GenBank/DDBJ whole genome shotgun (WGS) entry which is preliminary data.</text>
</comment>
<evidence type="ECO:0000313" key="2">
    <source>
        <dbReference type="Proteomes" id="UP000753724"/>
    </source>
</evidence>
<proteinExistence type="predicted"/>
<name>A0ABW9XFV9_9SPHN</name>
<sequence>MTDVTVTQAMHKDAEALADLICGCATKSQHRADVQAIIGVLARHAAQARAEALAEGKLIGARLMQEAAKKGVSCPSDNPDWAKRVNLSRGDYVCAWEDGHADHNNYIRALDLAEVVKGGA</sequence>
<organism evidence="1 2">
    <name type="scientific">Novosphingobium ovatum</name>
    <dbReference type="NCBI Taxonomy" id="1908523"/>
    <lineage>
        <taxon>Bacteria</taxon>
        <taxon>Pseudomonadati</taxon>
        <taxon>Pseudomonadota</taxon>
        <taxon>Alphaproteobacteria</taxon>
        <taxon>Sphingomonadales</taxon>
        <taxon>Sphingomonadaceae</taxon>
        <taxon>Novosphingobium</taxon>
    </lineage>
</organism>